<sequence>MSGKEIMFTPVKLGSIELKNRLVMAPLTRMRAIGGDVPSPLAKTYYSQRASAGLIITEATQISPLGMGYPATPGIYSSEQTSAWKEIVESVHAKDGCIVAQLWHVGRISHSSLHPEQGLPEAPSAIPAAGKTYGADWQLHDYETPKAMTAGDIARLLKDYELAAQNAKTAGFDGIEIHAANGYLLDQFLQDKTNHRTDQYGGSIENRLRLLGEVIEAVIKVFPADKIGVRLSPYGSFNDMSDSDPVALFMAAIHKLNTYKLAYVHMIEPRSTSAGGDDQAVEDAPITSEIFRQAYQGKFISAGGYDQAMGEAVLEAGLADAVAYGRLYISNPDLAERFQANAPLNPYNRATFYGGEEVGYTDYPTL</sequence>
<keyword evidence="6" id="KW-1185">Reference proteome</keyword>
<dbReference type="InterPro" id="IPR013785">
    <property type="entry name" value="Aldolase_TIM"/>
</dbReference>
<dbReference type="GO" id="GO:0016628">
    <property type="term" value="F:oxidoreductase activity, acting on the CH-CH group of donors, NAD or NADP as acceptor"/>
    <property type="evidence" value="ECO:0007669"/>
    <property type="project" value="UniProtKB-ARBA"/>
</dbReference>
<comment type="similarity">
    <text evidence="2">Belongs to the NADH:flavin oxidoreductase/NADH oxidase family.</text>
</comment>
<dbReference type="RefSeq" id="WP_096674558.1">
    <property type="nucleotide sequence ID" value="NZ_OANS01000005.1"/>
</dbReference>
<dbReference type="Proteomes" id="UP000218069">
    <property type="component" value="Unassembled WGS sequence"/>
</dbReference>
<reference evidence="6" key="1">
    <citation type="submission" date="2017-08" db="EMBL/GenBank/DDBJ databases">
        <authorList>
            <person name="Varghese N."/>
            <person name="Submissions S."/>
        </authorList>
    </citation>
    <scope>NUCLEOTIDE SEQUENCE [LARGE SCALE GENOMIC DNA]</scope>
    <source>
        <strain evidence="6">AP-Melu-1000-B4</strain>
    </source>
</reference>
<dbReference type="PANTHER" id="PTHR22893:SF91">
    <property type="entry name" value="NADPH DEHYDROGENASE 2-RELATED"/>
    <property type="match status" value="1"/>
</dbReference>
<dbReference type="GO" id="GO:0010181">
    <property type="term" value="F:FMN binding"/>
    <property type="evidence" value="ECO:0007669"/>
    <property type="project" value="InterPro"/>
</dbReference>
<dbReference type="InterPro" id="IPR045247">
    <property type="entry name" value="Oye-like"/>
</dbReference>
<dbReference type="Pfam" id="PF00724">
    <property type="entry name" value="Oxidored_FMN"/>
    <property type="match status" value="1"/>
</dbReference>
<dbReference type="GO" id="GO:0005829">
    <property type="term" value="C:cytosol"/>
    <property type="evidence" value="ECO:0007669"/>
    <property type="project" value="UniProtKB-ARBA"/>
</dbReference>
<dbReference type="OrthoDB" id="8985337at2"/>
<feature type="domain" description="NADH:flavin oxidoreductase/NADH oxidase N-terminal" evidence="4">
    <location>
        <begin position="7"/>
        <end position="345"/>
    </location>
</feature>
<dbReference type="FunFam" id="3.20.20.70:FF:000059">
    <property type="entry name" value="N-ethylmaleimide reductase, FMN-linked"/>
    <property type="match status" value="1"/>
</dbReference>
<comment type="cofactor">
    <cofactor evidence="1">
        <name>FMN</name>
        <dbReference type="ChEBI" id="CHEBI:58210"/>
    </cofactor>
</comment>
<organism evidence="5 6">
    <name type="scientific">Polynucleobacter meluiroseus</name>
    <dbReference type="NCBI Taxonomy" id="1938814"/>
    <lineage>
        <taxon>Bacteria</taxon>
        <taxon>Pseudomonadati</taxon>
        <taxon>Pseudomonadota</taxon>
        <taxon>Betaproteobacteria</taxon>
        <taxon>Burkholderiales</taxon>
        <taxon>Burkholderiaceae</taxon>
        <taxon>Polynucleobacter</taxon>
    </lineage>
</organism>
<dbReference type="InterPro" id="IPR001155">
    <property type="entry name" value="OxRdtase_FMN_N"/>
</dbReference>
<dbReference type="CDD" id="cd02933">
    <property type="entry name" value="OYE_like_FMN"/>
    <property type="match status" value="1"/>
</dbReference>
<dbReference type="Gene3D" id="3.20.20.70">
    <property type="entry name" value="Aldolase class I"/>
    <property type="match status" value="1"/>
</dbReference>
<proteinExistence type="inferred from homology"/>
<dbReference type="EMBL" id="OANS01000005">
    <property type="protein sequence ID" value="SNX29449.1"/>
    <property type="molecule type" value="Genomic_DNA"/>
</dbReference>
<evidence type="ECO:0000256" key="2">
    <source>
        <dbReference type="ARBA" id="ARBA00005979"/>
    </source>
</evidence>
<keyword evidence="3" id="KW-0560">Oxidoreductase</keyword>
<name>A0A240E1Z4_9BURK</name>
<accession>A0A240E1Z4</accession>
<dbReference type="SUPFAM" id="SSF51395">
    <property type="entry name" value="FMN-linked oxidoreductases"/>
    <property type="match status" value="1"/>
</dbReference>
<evidence type="ECO:0000313" key="5">
    <source>
        <dbReference type="EMBL" id="SNX29449.1"/>
    </source>
</evidence>
<evidence type="ECO:0000259" key="4">
    <source>
        <dbReference type="Pfam" id="PF00724"/>
    </source>
</evidence>
<evidence type="ECO:0000313" key="6">
    <source>
        <dbReference type="Proteomes" id="UP000218069"/>
    </source>
</evidence>
<dbReference type="PANTHER" id="PTHR22893">
    <property type="entry name" value="NADH OXIDOREDUCTASE-RELATED"/>
    <property type="match status" value="1"/>
</dbReference>
<gene>
    <name evidence="5" type="ORF">SAMN06295945_1826</name>
</gene>
<protein>
    <submittedName>
        <fullName evidence="5">N-ethylmaleimide reductase</fullName>
    </submittedName>
</protein>
<evidence type="ECO:0000256" key="1">
    <source>
        <dbReference type="ARBA" id="ARBA00001917"/>
    </source>
</evidence>
<evidence type="ECO:0000256" key="3">
    <source>
        <dbReference type="ARBA" id="ARBA00023002"/>
    </source>
</evidence>
<dbReference type="AlphaFoldDB" id="A0A240E1Z4"/>
<dbReference type="NCBIfam" id="NF007899">
    <property type="entry name" value="PRK10605.1"/>
    <property type="match status" value="1"/>
</dbReference>